<gene>
    <name evidence="1" type="ORF">H5P30_10865</name>
</gene>
<dbReference type="EMBL" id="JACHVA010000083">
    <property type="protein sequence ID" value="MBC2602279.1"/>
    <property type="molecule type" value="Genomic_DNA"/>
</dbReference>
<accession>A0A7X1AYJ3</accession>
<dbReference type="AlphaFoldDB" id="A0A7X1AYJ3"/>
<organism evidence="1 2">
    <name type="scientific">Puniceicoccus vermicola</name>
    <dbReference type="NCBI Taxonomy" id="388746"/>
    <lineage>
        <taxon>Bacteria</taxon>
        <taxon>Pseudomonadati</taxon>
        <taxon>Verrucomicrobiota</taxon>
        <taxon>Opitutia</taxon>
        <taxon>Puniceicoccales</taxon>
        <taxon>Puniceicoccaceae</taxon>
        <taxon>Puniceicoccus</taxon>
    </lineage>
</organism>
<comment type="caution">
    <text evidence="1">The sequence shown here is derived from an EMBL/GenBank/DDBJ whole genome shotgun (WGS) entry which is preliminary data.</text>
</comment>
<sequence>MKEYKVLTLKDKWFSGKFDPEKLEQALNAYAEEGWRVVATATAEVAAMFGSDRDEMITILERDR</sequence>
<dbReference type="InterPro" id="IPR025234">
    <property type="entry name" value="YjzH-like"/>
</dbReference>
<proteinExistence type="predicted"/>
<evidence type="ECO:0000313" key="1">
    <source>
        <dbReference type="EMBL" id="MBC2602279.1"/>
    </source>
</evidence>
<dbReference type="Pfam" id="PF13783">
    <property type="entry name" value="DUF4177"/>
    <property type="match status" value="1"/>
</dbReference>
<dbReference type="Proteomes" id="UP000525652">
    <property type="component" value="Unassembled WGS sequence"/>
</dbReference>
<dbReference type="RefSeq" id="WP_185692976.1">
    <property type="nucleotide sequence ID" value="NZ_JACHVA010000083.1"/>
</dbReference>
<keyword evidence="2" id="KW-1185">Reference proteome</keyword>
<name>A0A7X1AYJ3_9BACT</name>
<evidence type="ECO:0000313" key="2">
    <source>
        <dbReference type="Proteomes" id="UP000525652"/>
    </source>
</evidence>
<reference evidence="1 2" key="1">
    <citation type="submission" date="2020-07" db="EMBL/GenBank/DDBJ databases">
        <authorList>
            <person name="Feng X."/>
        </authorList>
    </citation>
    <scope>NUCLEOTIDE SEQUENCE [LARGE SCALE GENOMIC DNA]</scope>
    <source>
        <strain evidence="1 2">JCM14086</strain>
    </source>
</reference>
<protein>
    <submittedName>
        <fullName evidence="1">DUF4177 domain-containing protein</fullName>
    </submittedName>
</protein>